<accession>A0A516V848</accession>
<dbReference type="PANTHER" id="PTHR33908:SF11">
    <property type="entry name" value="MEMBRANE PROTEIN"/>
    <property type="match status" value="1"/>
</dbReference>
<feature type="transmembrane region" description="Helical" evidence="8">
    <location>
        <begin position="272"/>
        <end position="291"/>
    </location>
</feature>
<comment type="subcellular location">
    <subcellularLocation>
        <location evidence="1">Cell membrane</location>
        <topology evidence="1">Multi-pass membrane protein</topology>
    </subcellularLocation>
</comment>
<dbReference type="EMBL" id="CP041742">
    <property type="protein sequence ID" value="QDQ74713.1"/>
    <property type="molecule type" value="Genomic_DNA"/>
</dbReference>
<feature type="domain" description="Glycosyltransferase RgtA/B/C/D-like" evidence="9">
    <location>
        <begin position="53"/>
        <end position="211"/>
    </location>
</feature>
<organism evidence="10 11">
    <name type="scientific">Pseudoluteimonas lycopersici</name>
    <dbReference type="NCBI Taxonomy" id="1324796"/>
    <lineage>
        <taxon>Bacteria</taxon>
        <taxon>Pseudomonadati</taxon>
        <taxon>Pseudomonadota</taxon>
        <taxon>Gammaproteobacteria</taxon>
        <taxon>Lysobacterales</taxon>
        <taxon>Lysobacteraceae</taxon>
        <taxon>Pseudoluteimonas</taxon>
    </lineage>
</organism>
<evidence type="ECO:0000256" key="1">
    <source>
        <dbReference type="ARBA" id="ARBA00004651"/>
    </source>
</evidence>
<dbReference type="GO" id="GO:0009103">
    <property type="term" value="P:lipopolysaccharide biosynthetic process"/>
    <property type="evidence" value="ECO:0007669"/>
    <property type="project" value="UniProtKB-ARBA"/>
</dbReference>
<feature type="transmembrane region" description="Helical" evidence="8">
    <location>
        <begin position="110"/>
        <end position="135"/>
    </location>
</feature>
<proteinExistence type="predicted"/>
<feature type="transmembrane region" description="Helical" evidence="8">
    <location>
        <begin position="72"/>
        <end position="90"/>
    </location>
</feature>
<dbReference type="OrthoDB" id="7167895at2"/>
<evidence type="ECO:0000256" key="4">
    <source>
        <dbReference type="ARBA" id="ARBA00022679"/>
    </source>
</evidence>
<evidence type="ECO:0000256" key="5">
    <source>
        <dbReference type="ARBA" id="ARBA00022692"/>
    </source>
</evidence>
<dbReference type="AlphaFoldDB" id="A0A516V848"/>
<evidence type="ECO:0000256" key="7">
    <source>
        <dbReference type="ARBA" id="ARBA00023136"/>
    </source>
</evidence>
<keyword evidence="3" id="KW-0328">Glycosyltransferase</keyword>
<reference evidence="10 11" key="1">
    <citation type="submission" date="2019-07" db="EMBL/GenBank/DDBJ databases">
        <title>Lysobacter weifangensis sp. nov., isolated from bensulfuron-methyl contaminated farmland soil.</title>
        <authorList>
            <person name="Zhao H."/>
        </authorList>
    </citation>
    <scope>NUCLEOTIDE SEQUENCE [LARGE SCALE GENOMIC DNA]</scope>
    <source>
        <strain evidence="10 11">CC-Bw-6</strain>
    </source>
</reference>
<evidence type="ECO:0000256" key="3">
    <source>
        <dbReference type="ARBA" id="ARBA00022676"/>
    </source>
</evidence>
<feature type="transmembrane region" description="Helical" evidence="8">
    <location>
        <begin position="194"/>
        <end position="213"/>
    </location>
</feature>
<dbReference type="InterPro" id="IPR050297">
    <property type="entry name" value="LipidA_mod_glycosyltrf_83"/>
</dbReference>
<keyword evidence="11" id="KW-1185">Reference proteome</keyword>
<keyword evidence="5 8" id="KW-0812">Transmembrane</keyword>
<evidence type="ECO:0000256" key="8">
    <source>
        <dbReference type="SAM" id="Phobius"/>
    </source>
</evidence>
<keyword evidence="2" id="KW-1003">Cell membrane</keyword>
<feature type="transmembrane region" description="Helical" evidence="8">
    <location>
        <begin position="237"/>
        <end position="260"/>
    </location>
</feature>
<feature type="transmembrane region" description="Helical" evidence="8">
    <location>
        <begin position="297"/>
        <end position="316"/>
    </location>
</feature>
<gene>
    <name evidence="10" type="ORF">FNZ56_01305</name>
</gene>
<feature type="transmembrane region" description="Helical" evidence="8">
    <location>
        <begin position="166"/>
        <end position="182"/>
    </location>
</feature>
<keyword evidence="4 10" id="KW-0808">Transferase</keyword>
<dbReference type="RefSeq" id="WP_143880222.1">
    <property type="nucleotide sequence ID" value="NZ_BAABLZ010000002.1"/>
</dbReference>
<name>A0A516V848_9GAMM</name>
<evidence type="ECO:0000259" key="9">
    <source>
        <dbReference type="Pfam" id="PF13231"/>
    </source>
</evidence>
<keyword evidence="6 8" id="KW-1133">Transmembrane helix</keyword>
<sequence length="615" mass="67827">MRNETEARRTFIAAWCAVLAVKCVLATHLPLFVDEAFYWQEGMHPAWAYSDLPGLTAWLTRIGVALFGRDALGLRIPFLLLAAAVPWLVARVTAREFGATAGWQAALLSLLLPLAGTLGLLAVPDAAMAIATLLCMDACARLLRNVSAGAAVELAVGLALGAFSHYRFIAVLAVGFLVLLLMPEGRRALRDPRMWIAIAFGAAAWTPLVAWNMDNAEAGLRFQLVDRHPWAFHVDGIQFVLVQSLLVTPLLFVALVVAAWRYARDPRPAPSFFALLGGLVVLGFFVLGFFADTERVSFHWPLQGFIALLPLLPSLLDRWPRWLRIATGALAALGLVLMLGYYAAVSVPRLRETTAATRWYPGNFAGWQKLATQSRRALRAMPKGTRIVADDFKIGAELGFALGNPRIAVLPHPLNVKHGRAPQLHLWKLREDTVDRGKGPVLLVVGASEVSLRELPARYHELCERVGPLPAPRTISIDHGRQRFLLFQLPQLKQPGPGKGECTTPAIAWIERPAVDARVGRRFEVSGWAFKDGVGLRSIWVTVDGRRVAKAEYGLPSVGPKLIWPFSNDPQHPNIGYRAQVDLEEMEKGRHWLGLWLIGRDGSVEPWSEIPIDLE</sequence>
<dbReference type="GO" id="GO:0005886">
    <property type="term" value="C:plasma membrane"/>
    <property type="evidence" value="ECO:0007669"/>
    <property type="project" value="UniProtKB-SubCell"/>
</dbReference>
<feature type="transmembrane region" description="Helical" evidence="8">
    <location>
        <begin position="323"/>
        <end position="344"/>
    </location>
</feature>
<evidence type="ECO:0000256" key="6">
    <source>
        <dbReference type="ARBA" id="ARBA00022989"/>
    </source>
</evidence>
<dbReference type="Pfam" id="PF13231">
    <property type="entry name" value="PMT_2"/>
    <property type="match status" value="1"/>
</dbReference>
<evidence type="ECO:0000313" key="10">
    <source>
        <dbReference type="EMBL" id="QDQ74713.1"/>
    </source>
</evidence>
<dbReference type="PANTHER" id="PTHR33908">
    <property type="entry name" value="MANNOSYLTRANSFERASE YKCB-RELATED"/>
    <property type="match status" value="1"/>
</dbReference>
<dbReference type="Proteomes" id="UP000315891">
    <property type="component" value="Chromosome"/>
</dbReference>
<dbReference type="GO" id="GO:0016763">
    <property type="term" value="F:pentosyltransferase activity"/>
    <property type="evidence" value="ECO:0007669"/>
    <property type="project" value="TreeGrafter"/>
</dbReference>
<evidence type="ECO:0000256" key="2">
    <source>
        <dbReference type="ARBA" id="ARBA00022475"/>
    </source>
</evidence>
<keyword evidence="7 8" id="KW-0472">Membrane</keyword>
<evidence type="ECO:0000313" key="11">
    <source>
        <dbReference type="Proteomes" id="UP000315891"/>
    </source>
</evidence>
<protein>
    <submittedName>
        <fullName evidence="10">Glycosyltransferase family 39 protein</fullName>
    </submittedName>
</protein>
<dbReference type="InterPro" id="IPR038731">
    <property type="entry name" value="RgtA/B/C-like"/>
</dbReference>